<evidence type="ECO:0000313" key="3">
    <source>
        <dbReference type="Proteomes" id="UP001218362"/>
    </source>
</evidence>
<accession>A0AAJ5X431</accession>
<organism evidence="2 3">
    <name type="scientific">Candidatus Andeanibacterium colombiense</name>
    <dbReference type="NCBI Taxonomy" id="3121345"/>
    <lineage>
        <taxon>Bacteria</taxon>
        <taxon>Pseudomonadati</taxon>
        <taxon>Pseudomonadota</taxon>
        <taxon>Alphaproteobacteria</taxon>
        <taxon>Sphingomonadales</taxon>
        <taxon>Sphingomonadaceae</taxon>
        <taxon>Candidatus Andeanibacterium</taxon>
    </lineage>
</organism>
<dbReference type="AlphaFoldDB" id="A0AAJ5X431"/>
<proteinExistence type="predicted"/>
<protein>
    <submittedName>
        <fullName evidence="2">Uncharacterized protein</fullName>
    </submittedName>
</protein>
<dbReference type="Proteomes" id="UP001218362">
    <property type="component" value="Chromosome"/>
</dbReference>
<name>A0AAJ5X431_9SPHN</name>
<sequence length="111" mass="12073">MTIRFALAEGRLRPRLSRAGARAAVSPPANDNAPTGFDAGAERAMLDAALRQFSQHGIGAAAHARHRAEKAFFAGDSETYRWWLGVCRTLDRRMANVVANRADAIAEAKPR</sequence>
<feature type="region of interest" description="Disordered" evidence="1">
    <location>
        <begin position="18"/>
        <end position="38"/>
    </location>
</feature>
<gene>
    <name evidence="2" type="ORF">P0Y56_03610</name>
</gene>
<dbReference type="EMBL" id="CP119316">
    <property type="protein sequence ID" value="WEK47385.1"/>
    <property type="molecule type" value="Genomic_DNA"/>
</dbReference>
<evidence type="ECO:0000256" key="1">
    <source>
        <dbReference type="SAM" id="MobiDB-lite"/>
    </source>
</evidence>
<evidence type="ECO:0000313" key="2">
    <source>
        <dbReference type="EMBL" id="WEK47385.1"/>
    </source>
</evidence>
<dbReference type="KEGG" id="acob:P0Y56_03610"/>
<reference evidence="2" key="1">
    <citation type="submission" date="2023-03" db="EMBL/GenBank/DDBJ databases">
        <title>Andean soil-derived lignocellulolytic bacterial consortium as a source of novel taxa and putative plastic-active enzymes.</title>
        <authorList>
            <person name="Diaz-Garcia L."/>
            <person name="Chuvochina M."/>
            <person name="Feuerriegel G."/>
            <person name="Bunk B."/>
            <person name="Sproer C."/>
            <person name="Streit W.R."/>
            <person name="Rodriguez L.M."/>
            <person name="Overmann J."/>
            <person name="Jimenez D.J."/>
        </authorList>
    </citation>
    <scope>NUCLEOTIDE SEQUENCE</scope>
    <source>
        <strain evidence="2">MAG 26</strain>
    </source>
</reference>